<dbReference type="GO" id="GO:0016887">
    <property type="term" value="F:ATP hydrolysis activity"/>
    <property type="evidence" value="ECO:0007669"/>
    <property type="project" value="InterPro"/>
</dbReference>
<dbReference type="PANTHER" id="PTHR42794:SF1">
    <property type="entry name" value="HEMIN IMPORT ATP-BINDING PROTEIN HMUV"/>
    <property type="match status" value="1"/>
</dbReference>
<dbReference type="CDD" id="cd03214">
    <property type="entry name" value="ABC_Iron-Siderophores_B12_Hemin"/>
    <property type="match status" value="1"/>
</dbReference>
<dbReference type="PROSITE" id="PS50893">
    <property type="entry name" value="ABC_TRANSPORTER_2"/>
    <property type="match status" value="1"/>
</dbReference>
<gene>
    <name evidence="11" type="ORF">CUJ83_11930</name>
</gene>
<proteinExistence type="predicted"/>
<keyword evidence="4" id="KW-1278">Translocase</keyword>
<evidence type="ECO:0000256" key="6">
    <source>
        <dbReference type="ARBA" id="ARBA00058960"/>
    </source>
</evidence>
<dbReference type="GO" id="GO:0005524">
    <property type="term" value="F:ATP binding"/>
    <property type="evidence" value="ECO:0007669"/>
    <property type="project" value="UniProtKB-KW"/>
</dbReference>
<evidence type="ECO:0000256" key="1">
    <source>
        <dbReference type="ARBA" id="ARBA00022448"/>
    </source>
</evidence>
<sequence>MKIIADNVSVYYGKHKALEDISFDVSSGEIVSLVGPNGSGKSTMIKCMAQIHKPSKGKIYLDDRDISKISLKEVARLIGYVPQNFHYLFFSTVMETVLLGRKPHITWSISPRDLEIVQNALNDMGISDLAGKFMDQLSGGQKQKVHIARALAQEPKLFLFDEPTSNLDLKHQMEVLEITSRLAKEEGSSLIIALHDLNLAFNYSDRVVMLRGGKIFAQGKPGDVLTPENIKEVYDVDTLQIKSDYGTHIVPIKTNGRQKA</sequence>
<keyword evidence="2" id="KW-0547">Nucleotide-binding</keyword>
<dbReference type="GO" id="GO:0015420">
    <property type="term" value="F:ABC-type vitamin B12 transporter activity"/>
    <property type="evidence" value="ECO:0007669"/>
    <property type="project" value="UniProtKB-EC"/>
</dbReference>
<name>A0AAP2W6V9_9EURY</name>
<keyword evidence="12" id="KW-1185">Reference proteome</keyword>
<dbReference type="SUPFAM" id="SSF52540">
    <property type="entry name" value="P-loop containing nucleoside triphosphate hydrolases"/>
    <property type="match status" value="1"/>
</dbReference>
<organism evidence="11 12">
    <name type="scientific">Methanooceanicella nereidis</name>
    <dbReference type="NCBI Taxonomy" id="2052831"/>
    <lineage>
        <taxon>Archaea</taxon>
        <taxon>Methanobacteriati</taxon>
        <taxon>Methanobacteriota</taxon>
        <taxon>Stenosarchaea group</taxon>
        <taxon>Methanomicrobia</taxon>
        <taxon>Methanocellales</taxon>
        <taxon>Methanocellaceae</taxon>
        <taxon>Methanooceanicella</taxon>
    </lineage>
</organism>
<dbReference type="Proteomes" id="UP001320159">
    <property type="component" value="Unassembled WGS sequence"/>
</dbReference>
<dbReference type="InterPro" id="IPR003439">
    <property type="entry name" value="ABC_transporter-like_ATP-bd"/>
</dbReference>
<reference evidence="11 12" key="1">
    <citation type="submission" date="2017-11" db="EMBL/GenBank/DDBJ databases">
        <title>Isolation and Characterization of Family Methanocellaceae Species from Potential Methane Hydrate Area Offshore Southwestern Taiwan.</title>
        <authorList>
            <person name="Zhang W.-L."/>
            <person name="Chen W.-C."/>
            <person name="Lai M.-C."/>
            <person name="Chen S.-C."/>
        </authorList>
    </citation>
    <scope>NUCLEOTIDE SEQUENCE [LARGE SCALE GENOMIC DNA]</scope>
    <source>
        <strain evidence="11 12">CWC-04</strain>
    </source>
</reference>
<evidence type="ECO:0000256" key="8">
    <source>
        <dbReference type="ARBA" id="ARBA00073649"/>
    </source>
</evidence>
<dbReference type="AlphaFoldDB" id="A0AAP2W6V9"/>
<evidence type="ECO:0000256" key="9">
    <source>
        <dbReference type="ARBA" id="ARBA00077139"/>
    </source>
</evidence>
<protein>
    <recommendedName>
        <fullName evidence="8">Cobalamin import ATP-binding protein BtuD</fullName>
        <ecNumber evidence="7">7.6.2.8</ecNumber>
    </recommendedName>
    <alternativeName>
        <fullName evidence="9">Vitamin B12-transporting ATPase</fullName>
    </alternativeName>
</protein>
<feature type="domain" description="ABC transporter" evidence="10">
    <location>
        <begin position="3"/>
        <end position="237"/>
    </location>
</feature>
<dbReference type="EMBL" id="PGCK01000010">
    <property type="protein sequence ID" value="MCD1295707.1"/>
    <property type="molecule type" value="Genomic_DNA"/>
</dbReference>
<accession>A0AAP2W6V9</accession>
<dbReference type="EC" id="7.6.2.8" evidence="7"/>
<evidence type="ECO:0000313" key="12">
    <source>
        <dbReference type="Proteomes" id="UP001320159"/>
    </source>
</evidence>
<keyword evidence="1" id="KW-0813">Transport</keyword>
<comment type="function">
    <text evidence="6">Required for corrinoid utilization. Probably part of the ABC transporter complex BtuCDF involved in cobalamin (vitamin B12) import. Probably responsible for energy coupling to the transport system.</text>
</comment>
<evidence type="ECO:0000256" key="5">
    <source>
        <dbReference type="ARBA" id="ARBA00050590"/>
    </source>
</evidence>
<dbReference type="Pfam" id="PF00005">
    <property type="entry name" value="ABC_tran"/>
    <property type="match status" value="1"/>
</dbReference>
<evidence type="ECO:0000256" key="4">
    <source>
        <dbReference type="ARBA" id="ARBA00022967"/>
    </source>
</evidence>
<dbReference type="Gene3D" id="3.40.50.300">
    <property type="entry name" value="P-loop containing nucleotide triphosphate hydrolases"/>
    <property type="match status" value="1"/>
</dbReference>
<evidence type="ECO:0000313" key="11">
    <source>
        <dbReference type="EMBL" id="MCD1295707.1"/>
    </source>
</evidence>
<evidence type="ECO:0000259" key="10">
    <source>
        <dbReference type="PROSITE" id="PS50893"/>
    </source>
</evidence>
<dbReference type="InterPro" id="IPR027417">
    <property type="entry name" value="P-loop_NTPase"/>
</dbReference>
<evidence type="ECO:0000256" key="3">
    <source>
        <dbReference type="ARBA" id="ARBA00022840"/>
    </source>
</evidence>
<dbReference type="FunFam" id="3.40.50.300:FF:000134">
    <property type="entry name" value="Iron-enterobactin ABC transporter ATP-binding protein"/>
    <property type="match status" value="1"/>
</dbReference>
<dbReference type="RefSeq" id="WP_230742563.1">
    <property type="nucleotide sequence ID" value="NZ_PGCK01000010.1"/>
</dbReference>
<keyword evidence="3 11" id="KW-0067">ATP-binding</keyword>
<dbReference type="PANTHER" id="PTHR42794">
    <property type="entry name" value="HEMIN IMPORT ATP-BINDING PROTEIN HMUV"/>
    <property type="match status" value="1"/>
</dbReference>
<dbReference type="SMART" id="SM00382">
    <property type="entry name" value="AAA"/>
    <property type="match status" value="1"/>
</dbReference>
<comment type="caution">
    <text evidence="11">The sequence shown here is derived from an EMBL/GenBank/DDBJ whole genome shotgun (WGS) entry which is preliminary data.</text>
</comment>
<comment type="catalytic activity">
    <reaction evidence="5">
        <text>an R-cob(III)alamin(out) + ATP + H2O = an R-cob(III)alamin(in) + ADP + phosphate + H(+)</text>
        <dbReference type="Rhea" id="RHEA:17873"/>
        <dbReference type="ChEBI" id="CHEBI:15377"/>
        <dbReference type="ChEBI" id="CHEBI:15378"/>
        <dbReference type="ChEBI" id="CHEBI:30616"/>
        <dbReference type="ChEBI" id="CHEBI:43474"/>
        <dbReference type="ChEBI" id="CHEBI:140785"/>
        <dbReference type="ChEBI" id="CHEBI:456216"/>
        <dbReference type="EC" id="7.6.2.8"/>
    </reaction>
</comment>
<evidence type="ECO:0000256" key="2">
    <source>
        <dbReference type="ARBA" id="ARBA00022741"/>
    </source>
</evidence>
<dbReference type="InterPro" id="IPR003593">
    <property type="entry name" value="AAA+_ATPase"/>
</dbReference>
<evidence type="ECO:0000256" key="7">
    <source>
        <dbReference type="ARBA" id="ARBA00066387"/>
    </source>
</evidence>